<dbReference type="AlphaFoldDB" id="A0A0B5F700"/>
<dbReference type="KEGG" id="sals:SLNWT_6949"/>
<sequence>MSSRNTRALLAGGAVFLVTAASWGAYAAVSDDSPPPANASPTAPETRAEGEEKAVIKLPDGRKVEVRYLSEKGLGERHYDPETEKWSATRLIYKTKSEACQGIELAASGGTVAAIADFGYFCSDGEPPEESVAAIGTGTLSTWAKDVQDGFDGWEKVKIAEGGENALFLQYTDERVTTLGWSKEKGFGETSEKPRPPKQLSKKFFGSWKSADGTQRVAVQKRGNHGVATFYSRQGPRCVTRVGLFTTSKNEAEFRGVFREEGERSTSCPAHDTWDFMKLNKAGTSLSFMISEHTFTKVEPNEEERQLPSPPPPVFSVDRDWLGDWQREDGSTAVTIAEPKADDPVATFTNQSGEHCVARVLLYSDSAESLRKVASKPVEVIEGKPVGDCPPKDVGFTLSAGGRTFTQKVEGEADQVYVRQDAVN</sequence>
<proteinExistence type="predicted"/>
<accession>A0A0B5F700</accession>
<feature type="chain" id="PRO_5002102663" description="Secreted protein" evidence="2">
    <location>
        <begin position="28"/>
        <end position="424"/>
    </location>
</feature>
<dbReference type="Proteomes" id="UP000031523">
    <property type="component" value="Chromosome"/>
</dbReference>
<evidence type="ECO:0000313" key="4">
    <source>
        <dbReference type="Proteomes" id="UP000031523"/>
    </source>
</evidence>
<name>A0A0B5F700_STRA4</name>
<feature type="region of interest" description="Disordered" evidence="1">
    <location>
        <begin position="29"/>
        <end position="53"/>
    </location>
</feature>
<evidence type="ECO:0008006" key="5">
    <source>
        <dbReference type="Google" id="ProtNLM"/>
    </source>
</evidence>
<organism evidence="3 4">
    <name type="scientific">Streptomyces albus (strain ATCC 21838 / DSM 41398 / FERM P-419 / JCM 4703 / NBRC 107858)</name>
    <dbReference type="NCBI Taxonomy" id="1081613"/>
    <lineage>
        <taxon>Bacteria</taxon>
        <taxon>Bacillati</taxon>
        <taxon>Actinomycetota</taxon>
        <taxon>Actinomycetes</taxon>
        <taxon>Kitasatosporales</taxon>
        <taxon>Streptomycetaceae</taxon>
        <taxon>Streptomyces</taxon>
    </lineage>
</organism>
<gene>
    <name evidence="3" type="ORF">SLNWT_6949</name>
</gene>
<protein>
    <recommendedName>
        <fullName evidence="5">Secreted protein</fullName>
    </recommendedName>
</protein>
<evidence type="ECO:0000256" key="1">
    <source>
        <dbReference type="SAM" id="MobiDB-lite"/>
    </source>
</evidence>
<keyword evidence="2" id="KW-0732">Signal</keyword>
<evidence type="ECO:0000313" key="3">
    <source>
        <dbReference type="EMBL" id="AJE87325.1"/>
    </source>
</evidence>
<keyword evidence="4" id="KW-1185">Reference proteome</keyword>
<reference evidence="3 4" key="1">
    <citation type="submission" date="2015-01" db="EMBL/GenBank/DDBJ databases">
        <title>Enhanced salinomycin production by adjusting the supply of polyketide extender units in Streptomyce albus DSM 41398.</title>
        <authorList>
            <person name="Lu C."/>
        </authorList>
    </citation>
    <scope>NUCLEOTIDE SEQUENCE [LARGE SCALE GENOMIC DNA]</scope>
    <source>
        <strain evidence="4">ATCC 21838 / DSM 41398 / FERM P-419 / JCM 4703 / NBRC 107858</strain>
    </source>
</reference>
<evidence type="ECO:0000256" key="2">
    <source>
        <dbReference type="SAM" id="SignalP"/>
    </source>
</evidence>
<feature type="signal peptide" evidence="2">
    <location>
        <begin position="1"/>
        <end position="27"/>
    </location>
</feature>
<dbReference type="EMBL" id="CP010519">
    <property type="protein sequence ID" value="AJE87325.1"/>
    <property type="molecule type" value="Genomic_DNA"/>
</dbReference>